<sequence>MNAETNRSSSGMIDALRFGVIFLTMNSVAADRFSDGTQIGSVTAILNFGGAQTRAHVTDPAVSRCA</sequence>
<reference evidence="1 2" key="1">
    <citation type="submission" date="2014-05" db="EMBL/GenBank/DDBJ databases">
        <title>Whole genome shotgun sequence of Rhizobium rhizogenes NBRC 13257.</title>
        <authorList>
            <person name="Katano-Makiyama Y."/>
            <person name="Hosoyama A."/>
            <person name="Hashimoto M."/>
            <person name="Hosoyama Y."/>
            <person name="Noguchi M."/>
            <person name="Tsuchikane K."/>
            <person name="Kimura A."/>
            <person name="Ohji S."/>
            <person name="Ichikawa N."/>
            <person name="Yamazoe A."/>
            <person name="Fujita N."/>
        </authorList>
    </citation>
    <scope>NUCLEOTIDE SEQUENCE [LARGE SCALE GENOMIC DNA]</scope>
    <source>
        <strain evidence="1 2">NBRC 13257</strain>
    </source>
</reference>
<proteinExistence type="predicted"/>
<evidence type="ECO:0000313" key="2">
    <source>
        <dbReference type="Proteomes" id="UP000026941"/>
    </source>
</evidence>
<dbReference type="Proteomes" id="UP000026941">
    <property type="component" value="Unassembled WGS sequence"/>
</dbReference>
<comment type="caution">
    <text evidence="1">The sequence shown here is derived from an EMBL/GenBank/DDBJ whole genome shotgun (WGS) entry which is preliminary data.</text>
</comment>
<organism evidence="1 2">
    <name type="scientific">Rhizobium rhizogenes NBRC 13257</name>
    <dbReference type="NCBI Taxonomy" id="1220581"/>
    <lineage>
        <taxon>Bacteria</taxon>
        <taxon>Pseudomonadati</taxon>
        <taxon>Pseudomonadota</taxon>
        <taxon>Alphaproteobacteria</taxon>
        <taxon>Hyphomicrobiales</taxon>
        <taxon>Rhizobiaceae</taxon>
        <taxon>Rhizobium/Agrobacterium group</taxon>
        <taxon>Rhizobium</taxon>
    </lineage>
</organism>
<protein>
    <submittedName>
        <fullName evidence="1">Uncharacterized protein</fullName>
    </submittedName>
</protein>
<gene>
    <name evidence="1" type="ORF">RRH01S_29_00040</name>
</gene>
<evidence type="ECO:0000313" key="1">
    <source>
        <dbReference type="EMBL" id="GAJ96977.1"/>
    </source>
</evidence>
<accession>A0AA87QAX0</accession>
<name>A0AA87QAX0_RHIRH</name>
<dbReference type="EMBL" id="BAYX01000029">
    <property type="protein sequence ID" value="GAJ96977.1"/>
    <property type="molecule type" value="Genomic_DNA"/>
</dbReference>
<dbReference type="AlphaFoldDB" id="A0AA87QAX0"/>